<evidence type="ECO:0000313" key="3">
    <source>
        <dbReference type="Proteomes" id="UP000002772"/>
    </source>
</evidence>
<evidence type="ECO:0000256" key="1">
    <source>
        <dbReference type="SAM" id="Phobius"/>
    </source>
</evidence>
<keyword evidence="3" id="KW-1185">Reference proteome</keyword>
<dbReference type="SUPFAM" id="SSF48452">
    <property type="entry name" value="TPR-like"/>
    <property type="match status" value="1"/>
</dbReference>
<dbReference type="InterPro" id="IPR011990">
    <property type="entry name" value="TPR-like_helical_dom_sf"/>
</dbReference>
<dbReference type="AlphaFoldDB" id="F8NB13"/>
<organism evidence="2 3">
    <name type="scientific">Hallella multisaccharivorax DSM 17128</name>
    <dbReference type="NCBI Taxonomy" id="688246"/>
    <lineage>
        <taxon>Bacteria</taxon>
        <taxon>Pseudomonadati</taxon>
        <taxon>Bacteroidota</taxon>
        <taxon>Bacteroidia</taxon>
        <taxon>Bacteroidales</taxon>
        <taxon>Prevotellaceae</taxon>
        <taxon>Hallella</taxon>
    </lineage>
</organism>
<gene>
    <name evidence="2" type="ORF">Premu_2567</name>
</gene>
<sequence>MQNLEHISSVLLCLLTIALAAWWILRPRLKWPLWQIHATTTPQRILSQALRRINVSPEWQKDNDKLITHYAYQGGHFNITLEKNSPYVRLTYLYFYKTDMDRLDDIRLVCNLCNLNTDACRIVYTIDEKEGKVDIHLISVLPISYEDMTHTIERVMNDAFRWQNTFSKKISELGRSKGMDAEKLQANYSRELEIIREREMTHQEEGPDWHETKAIPYSMRDLLSVAMGLSDIIPTNMTVTKGNMTMAVSDPDRILNLKVQEVLIKENAFENKSAVAKLDFYDPRDLLKARHLLIDFEAEEQTPDTLYYRVTLSLSPLSLTENIDESAAQRQKLMSSILLGYDLTPSAERIAHFRYVWKEAMSKIRNGEQDSMTDEEKTLAKMQDSHMAENFYNGHHLFLHKRFYEALRYLTDAYREMTTGFPRIESTSKSIIDEIAYLIGCCYMNLRQYEKACYYLQMTLPSTHQSYLEAYINCLVNGKDFRALDTINTLLTNLDMMLKSMDMDNGEEEGHRQGPSRQQIERFVAFANRRKAYLLVSIGRYGEAETILKKLLDDPENSDFALNELAYIQKNKAKK</sequence>
<dbReference type="HOGENOM" id="CLU_485604_0_0_10"/>
<proteinExistence type="predicted"/>
<dbReference type="EMBL" id="GL945017">
    <property type="protein sequence ID" value="EGN57921.1"/>
    <property type="molecule type" value="Genomic_DNA"/>
</dbReference>
<dbReference type="eggNOG" id="ENOG5033X8T">
    <property type="taxonomic scope" value="Bacteria"/>
</dbReference>
<reference evidence="3" key="1">
    <citation type="journal article" date="2011" name="Stand. Genomic Sci.">
        <title>Non-contiguous finished genome sequence of the opportunistic oral pathogen Prevotella multisaccharivorax type strain (PPPA20).</title>
        <authorList>
            <person name="Pati A."/>
            <person name="Gronow S."/>
            <person name="Lu M."/>
            <person name="Lapidus A."/>
            <person name="Nolan M."/>
            <person name="Lucas S."/>
            <person name="Hammon N."/>
            <person name="Deshpande S."/>
            <person name="Cheng J.F."/>
            <person name="Tapia R."/>
            <person name="Han C."/>
            <person name="Goodwin L."/>
            <person name="Pitluck S."/>
            <person name="Liolios K."/>
            <person name="Pagani I."/>
            <person name="Mavromatis K."/>
            <person name="Mikhailova N."/>
            <person name="Huntemann M."/>
            <person name="Chen A."/>
            <person name="Palaniappan K."/>
            <person name="Land M."/>
            <person name="Hauser L."/>
            <person name="Detter J.C."/>
            <person name="Brambilla E.M."/>
            <person name="Rohde M."/>
            <person name="Goker M."/>
            <person name="Woyke T."/>
            <person name="Bristow J."/>
            <person name="Eisen J.A."/>
            <person name="Markowitz V."/>
            <person name="Hugenholtz P."/>
            <person name="Kyrpides N.C."/>
            <person name="Klenk H.P."/>
            <person name="Ivanova N."/>
        </authorList>
    </citation>
    <scope>NUCLEOTIDE SEQUENCE [LARGE SCALE GENOMIC DNA]</scope>
    <source>
        <strain evidence="3">DSM 17128</strain>
    </source>
</reference>
<dbReference type="OrthoDB" id="1083059at2"/>
<keyword evidence="1" id="KW-1133">Transmembrane helix</keyword>
<accession>F8NB13</accession>
<protein>
    <submittedName>
        <fullName evidence="2">Tetratricopeptide repeat protein</fullName>
    </submittedName>
</protein>
<evidence type="ECO:0000313" key="2">
    <source>
        <dbReference type="EMBL" id="EGN57921.1"/>
    </source>
</evidence>
<dbReference type="RefSeq" id="WP_007575799.1">
    <property type="nucleotide sequence ID" value="NZ_BPTS01000002.1"/>
</dbReference>
<dbReference type="Proteomes" id="UP000002772">
    <property type="component" value="Unassembled WGS sequence"/>
</dbReference>
<feature type="transmembrane region" description="Helical" evidence="1">
    <location>
        <begin position="6"/>
        <end position="25"/>
    </location>
</feature>
<keyword evidence="1" id="KW-0472">Membrane</keyword>
<keyword evidence="1" id="KW-0812">Transmembrane</keyword>
<name>F8NB13_9BACT</name>
<dbReference type="Gene3D" id="1.25.40.10">
    <property type="entry name" value="Tetratricopeptide repeat domain"/>
    <property type="match status" value="1"/>
</dbReference>
<dbReference type="STRING" id="688246.Premu_2567"/>